<dbReference type="InterPro" id="IPR036291">
    <property type="entry name" value="NAD(P)-bd_dom_sf"/>
</dbReference>
<dbReference type="SUPFAM" id="SSF51735">
    <property type="entry name" value="NAD(P)-binding Rossmann-fold domains"/>
    <property type="match status" value="1"/>
</dbReference>
<sequence length="255" mass="26589">MRRLDGQQAFVTGAAGGIGSLVAGGLAALGAQVTGIDRVLCPSCHHTMVSDLCDDAALAALAADLAARRVDILANIAGMQYFGPLESQPSAAIWRGYAVNLIAPATLIGAVLPQMRRRGAGQVVNLGSVMGAINFPFFATYSSSKAGLRGLSEGLRREVAGQGIAVTHIAPRAVRTAFNNAEVNRFMALTGMAADDPAVVAQRIVRAIAAREKDVSIGVKERLFIQLNAVMPRLIDAGLAGQTAKARTMFPLPVE</sequence>
<dbReference type="PANTHER" id="PTHR44196">
    <property type="entry name" value="DEHYDROGENASE/REDUCTASE SDR FAMILY MEMBER 7B"/>
    <property type="match status" value="1"/>
</dbReference>
<evidence type="ECO:0000256" key="3">
    <source>
        <dbReference type="RuleBase" id="RU000363"/>
    </source>
</evidence>
<dbReference type="RefSeq" id="WP_379537650.1">
    <property type="nucleotide sequence ID" value="NZ_JBHSDR010000003.1"/>
</dbReference>
<comment type="caution">
    <text evidence="5">The sequence shown here is derived from an EMBL/GenBank/DDBJ whole genome shotgun (WGS) entry which is preliminary data.</text>
</comment>
<dbReference type="Gene3D" id="3.40.50.720">
    <property type="entry name" value="NAD(P)-binding Rossmann-like Domain"/>
    <property type="match status" value="1"/>
</dbReference>
<evidence type="ECO:0000313" key="6">
    <source>
        <dbReference type="Proteomes" id="UP001595828"/>
    </source>
</evidence>
<accession>A0ABV8RML8</accession>
<dbReference type="InterPro" id="IPR002347">
    <property type="entry name" value="SDR_fam"/>
</dbReference>
<keyword evidence="4" id="KW-0812">Transmembrane</keyword>
<feature type="transmembrane region" description="Helical" evidence="4">
    <location>
        <begin position="9"/>
        <end position="30"/>
    </location>
</feature>
<dbReference type="PRINTS" id="PR00080">
    <property type="entry name" value="SDRFAMILY"/>
</dbReference>
<protein>
    <submittedName>
        <fullName evidence="5">SDR family NAD(P)-dependent oxidoreductase</fullName>
    </submittedName>
</protein>
<keyword evidence="4" id="KW-0472">Membrane</keyword>
<comment type="similarity">
    <text evidence="1 3">Belongs to the short-chain dehydrogenases/reductases (SDR) family.</text>
</comment>
<dbReference type="EMBL" id="JBHSDR010000003">
    <property type="protein sequence ID" value="MFC4294187.1"/>
    <property type="molecule type" value="Genomic_DNA"/>
</dbReference>
<keyword evidence="2" id="KW-0560">Oxidoreductase</keyword>
<evidence type="ECO:0000256" key="1">
    <source>
        <dbReference type="ARBA" id="ARBA00006484"/>
    </source>
</evidence>
<keyword evidence="6" id="KW-1185">Reference proteome</keyword>
<dbReference type="PROSITE" id="PS00061">
    <property type="entry name" value="ADH_SHORT"/>
    <property type="match status" value="1"/>
</dbReference>
<name>A0ABV8RML8_9SPHN</name>
<dbReference type="InterPro" id="IPR020904">
    <property type="entry name" value="Sc_DH/Rdtase_CS"/>
</dbReference>
<proteinExistence type="inferred from homology"/>
<gene>
    <name evidence="5" type="ORF">ACFO0A_03835</name>
</gene>
<evidence type="ECO:0000256" key="4">
    <source>
        <dbReference type="SAM" id="Phobius"/>
    </source>
</evidence>
<evidence type="ECO:0000256" key="2">
    <source>
        <dbReference type="ARBA" id="ARBA00023002"/>
    </source>
</evidence>
<evidence type="ECO:0000313" key="5">
    <source>
        <dbReference type="EMBL" id="MFC4294187.1"/>
    </source>
</evidence>
<dbReference type="PRINTS" id="PR00081">
    <property type="entry name" value="GDHRDH"/>
</dbReference>
<dbReference type="Pfam" id="PF00106">
    <property type="entry name" value="adh_short"/>
    <property type="match status" value="1"/>
</dbReference>
<dbReference type="Proteomes" id="UP001595828">
    <property type="component" value="Unassembled WGS sequence"/>
</dbReference>
<organism evidence="5 6">
    <name type="scientific">Novosphingobium tardum</name>
    <dbReference type="NCBI Taxonomy" id="1538021"/>
    <lineage>
        <taxon>Bacteria</taxon>
        <taxon>Pseudomonadati</taxon>
        <taxon>Pseudomonadota</taxon>
        <taxon>Alphaproteobacteria</taxon>
        <taxon>Sphingomonadales</taxon>
        <taxon>Sphingomonadaceae</taxon>
        <taxon>Novosphingobium</taxon>
    </lineage>
</organism>
<reference evidence="6" key="1">
    <citation type="journal article" date="2019" name="Int. J. Syst. Evol. Microbiol.">
        <title>The Global Catalogue of Microorganisms (GCM) 10K type strain sequencing project: providing services to taxonomists for standard genome sequencing and annotation.</title>
        <authorList>
            <consortium name="The Broad Institute Genomics Platform"/>
            <consortium name="The Broad Institute Genome Sequencing Center for Infectious Disease"/>
            <person name="Wu L."/>
            <person name="Ma J."/>
        </authorList>
    </citation>
    <scope>NUCLEOTIDE SEQUENCE [LARGE SCALE GENOMIC DNA]</scope>
    <source>
        <strain evidence="6">CGMCC 1.12989</strain>
    </source>
</reference>
<keyword evidence="4" id="KW-1133">Transmembrane helix</keyword>
<dbReference type="PANTHER" id="PTHR44196:SF1">
    <property type="entry name" value="DEHYDROGENASE_REDUCTASE SDR FAMILY MEMBER 7B"/>
    <property type="match status" value="1"/>
</dbReference>
<feature type="transmembrane region" description="Helical" evidence="4">
    <location>
        <begin position="92"/>
        <end position="112"/>
    </location>
</feature>